<keyword evidence="4" id="KW-1185">Reference proteome</keyword>
<feature type="domain" description="AB hydrolase-1" evidence="2">
    <location>
        <begin position="36"/>
        <end position="262"/>
    </location>
</feature>
<dbReference type="EMBL" id="SNVJ01000019">
    <property type="protein sequence ID" value="MXP65222.1"/>
    <property type="molecule type" value="Genomic_DNA"/>
</dbReference>
<dbReference type="InterPro" id="IPR050266">
    <property type="entry name" value="AB_hydrolase_sf"/>
</dbReference>
<dbReference type="Gene3D" id="3.40.50.1820">
    <property type="entry name" value="alpha/beta hydrolase"/>
    <property type="match status" value="1"/>
</dbReference>
<evidence type="ECO:0000259" key="2">
    <source>
        <dbReference type="Pfam" id="PF00561"/>
    </source>
</evidence>
<dbReference type="InterPro" id="IPR029058">
    <property type="entry name" value="AB_hydrolase_fold"/>
</dbReference>
<reference evidence="3 4" key="1">
    <citation type="submission" date="2019-03" db="EMBL/GenBank/DDBJ databases">
        <title>Roseomonas sp. a novel Roseomonas species isolated from Sea whip Gorgonian.</title>
        <authorList>
            <person name="Li F."/>
            <person name="Pan X."/>
            <person name="Huang S."/>
            <person name="Li Z."/>
            <person name="Meng B."/>
        </authorList>
    </citation>
    <scope>NUCLEOTIDE SEQUENCE [LARGE SCALE GENOMIC DNA]</scope>
    <source>
        <strain evidence="3 4">M0104</strain>
    </source>
</reference>
<accession>A0A845BJ67</accession>
<dbReference type="Proteomes" id="UP000460715">
    <property type="component" value="Unassembled WGS sequence"/>
</dbReference>
<sequence>MTPGSSGANRMSHETQAVRVNGLSFNCRLDGPEGAPWMVFSNSLVTNLSVWDRQVEAFGGRYRILRYDQRGHGGTEVPAEAANLDVLTEDAAALMAHFGVSGAVAMGVSMGAATVLCLAARHPDLVAAVIASDGQAGTAAGGAQTWQERIDFARENGMSACADATVRRWFSAAAIAAGNAAIPHVREMVRTTPEAGFVACATALQSYDIRAELPTLRQPVLLLAGEMDGAMPKTMRGMAEAIPDARFVEVPGAGHIPCLEAPGLFNAAVETFLAEKRSAA</sequence>
<name>A0A845BJ67_9PROT</name>
<evidence type="ECO:0000313" key="3">
    <source>
        <dbReference type="EMBL" id="MXP65222.1"/>
    </source>
</evidence>
<keyword evidence="1 3" id="KW-0378">Hydrolase</keyword>
<dbReference type="GO" id="GO:0016020">
    <property type="term" value="C:membrane"/>
    <property type="evidence" value="ECO:0007669"/>
    <property type="project" value="TreeGrafter"/>
</dbReference>
<dbReference type="PANTHER" id="PTHR43798">
    <property type="entry name" value="MONOACYLGLYCEROL LIPASE"/>
    <property type="match status" value="1"/>
</dbReference>
<evidence type="ECO:0000313" key="4">
    <source>
        <dbReference type="Proteomes" id="UP000460715"/>
    </source>
</evidence>
<organism evidence="3 4">
    <name type="scientific">Teichococcus coralli</name>
    <dbReference type="NCBI Taxonomy" id="2545983"/>
    <lineage>
        <taxon>Bacteria</taxon>
        <taxon>Pseudomonadati</taxon>
        <taxon>Pseudomonadota</taxon>
        <taxon>Alphaproteobacteria</taxon>
        <taxon>Acetobacterales</taxon>
        <taxon>Roseomonadaceae</taxon>
        <taxon>Roseomonas</taxon>
    </lineage>
</organism>
<protein>
    <submittedName>
        <fullName evidence="3">Alpha/beta fold hydrolase</fullName>
    </submittedName>
</protein>
<gene>
    <name evidence="3" type="ORF">E0493_17900</name>
</gene>
<dbReference type="PRINTS" id="PR00111">
    <property type="entry name" value="ABHYDROLASE"/>
</dbReference>
<dbReference type="AlphaFoldDB" id="A0A845BJ67"/>
<dbReference type="PANTHER" id="PTHR43798:SF31">
    <property type="entry name" value="AB HYDROLASE SUPERFAMILY PROTEIN YCLE"/>
    <property type="match status" value="1"/>
</dbReference>
<comment type="caution">
    <text evidence="3">The sequence shown here is derived from an EMBL/GenBank/DDBJ whole genome shotgun (WGS) entry which is preliminary data.</text>
</comment>
<dbReference type="InterPro" id="IPR000073">
    <property type="entry name" value="AB_hydrolase_1"/>
</dbReference>
<evidence type="ECO:0000256" key="1">
    <source>
        <dbReference type="ARBA" id="ARBA00022801"/>
    </source>
</evidence>
<proteinExistence type="predicted"/>
<dbReference type="Pfam" id="PF00561">
    <property type="entry name" value="Abhydrolase_1"/>
    <property type="match status" value="1"/>
</dbReference>
<dbReference type="GO" id="GO:0016787">
    <property type="term" value="F:hydrolase activity"/>
    <property type="evidence" value="ECO:0007669"/>
    <property type="project" value="UniProtKB-KW"/>
</dbReference>
<dbReference type="SUPFAM" id="SSF53474">
    <property type="entry name" value="alpha/beta-Hydrolases"/>
    <property type="match status" value="1"/>
</dbReference>